<dbReference type="AlphaFoldDB" id="A0A6P5G8G3"/>
<name>A0A6P5G8G3_ANACO</name>
<evidence type="ECO:0000256" key="1">
    <source>
        <dbReference type="SAM" id="MobiDB-lite"/>
    </source>
</evidence>
<feature type="compositionally biased region" description="Basic and acidic residues" evidence="1">
    <location>
        <begin position="89"/>
        <end position="114"/>
    </location>
</feature>
<evidence type="ECO:0000313" key="2">
    <source>
        <dbReference type="Proteomes" id="UP000515123"/>
    </source>
</evidence>
<dbReference type="PANTHER" id="PTHR36410">
    <property type="entry name" value="EXPRESSED PROTEIN"/>
    <property type="match status" value="1"/>
</dbReference>
<evidence type="ECO:0000313" key="3">
    <source>
        <dbReference type="RefSeq" id="XP_020104117.1"/>
    </source>
</evidence>
<dbReference type="Proteomes" id="UP000515123">
    <property type="component" value="Linkage group 15"/>
</dbReference>
<reference evidence="2" key="1">
    <citation type="journal article" date="2015" name="Nat. Genet.">
        <title>The pineapple genome and the evolution of CAM photosynthesis.</title>
        <authorList>
            <person name="Ming R."/>
            <person name="VanBuren R."/>
            <person name="Wai C.M."/>
            <person name="Tang H."/>
            <person name="Schatz M.C."/>
            <person name="Bowers J.E."/>
            <person name="Lyons E."/>
            <person name="Wang M.L."/>
            <person name="Chen J."/>
            <person name="Biggers E."/>
            <person name="Zhang J."/>
            <person name="Huang L."/>
            <person name="Zhang L."/>
            <person name="Miao W."/>
            <person name="Zhang J."/>
            <person name="Ye Z."/>
            <person name="Miao C."/>
            <person name="Lin Z."/>
            <person name="Wang H."/>
            <person name="Zhou H."/>
            <person name="Yim W.C."/>
            <person name="Priest H.D."/>
            <person name="Zheng C."/>
            <person name="Woodhouse M."/>
            <person name="Edger P.P."/>
            <person name="Guyot R."/>
            <person name="Guo H.B."/>
            <person name="Guo H."/>
            <person name="Zheng G."/>
            <person name="Singh R."/>
            <person name="Sharma A."/>
            <person name="Min X."/>
            <person name="Zheng Y."/>
            <person name="Lee H."/>
            <person name="Gurtowski J."/>
            <person name="Sedlazeck F.J."/>
            <person name="Harkess A."/>
            <person name="McKain M.R."/>
            <person name="Liao Z."/>
            <person name="Fang J."/>
            <person name="Liu J."/>
            <person name="Zhang X."/>
            <person name="Zhang Q."/>
            <person name="Hu W."/>
            <person name="Qin Y."/>
            <person name="Wang K."/>
            <person name="Chen L.Y."/>
            <person name="Shirley N."/>
            <person name="Lin Y.R."/>
            <person name="Liu L.Y."/>
            <person name="Hernandez A.G."/>
            <person name="Wright C.L."/>
            <person name="Bulone V."/>
            <person name="Tuskan G.A."/>
            <person name="Heath K."/>
            <person name="Zee F."/>
            <person name="Moore P.H."/>
            <person name="Sunkar R."/>
            <person name="Leebens-Mack J.H."/>
            <person name="Mockler T."/>
            <person name="Bennetzen J.L."/>
            <person name="Freeling M."/>
            <person name="Sankoff D."/>
            <person name="Paterson A.H."/>
            <person name="Zhu X."/>
            <person name="Yang X."/>
            <person name="Smith J.A."/>
            <person name="Cushman J.C."/>
            <person name="Paull R.E."/>
            <person name="Yu Q."/>
        </authorList>
    </citation>
    <scope>NUCLEOTIDE SEQUENCE [LARGE SCALE GENOMIC DNA]</scope>
    <source>
        <strain evidence="2">cv. F153</strain>
    </source>
</reference>
<gene>
    <name evidence="3" type="primary">LOC109721111</name>
</gene>
<feature type="compositionally biased region" description="Low complexity" evidence="1">
    <location>
        <begin position="174"/>
        <end position="198"/>
    </location>
</feature>
<dbReference type="GeneID" id="109721111"/>
<dbReference type="OrthoDB" id="1702799at2759"/>
<accession>A0A6P5G8G3</accession>
<feature type="compositionally biased region" description="Basic and acidic residues" evidence="1">
    <location>
        <begin position="138"/>
        <end position="173"/>
    </location>
</feature>
<sequence length="198" mass="20964">MLLRGWRSLTGISTTTAAAAATIIATTAKTPGISILGAAATTTTTTTTLLLNPHHHRFLSPWGIGRGGATTAAFRSAAFCTAPSPGNREGMENKEKNDENSHGEDDDNHKKKDTMWHSFGVGYGTRSDEEGFGGIYGRSDDATEDHEHHANHPEYDKTQGSEVKEKEKARNLPDDAAATGHAHDQGAAAQGAVAAEKN</sequence>
<protein>
    <submittedName>
        <fullName evidence="3">Uncharacterized protein LOC109721111</fullName>
    </submittedName>
</protein>
<keyword evidence="2" id="KW-1185">Reference proteome</keyword>
<feature type="region of interest" description="Disordered" evidence="1">
    <location>
        <begin position="127"/>
        <end position="198"/>
    </location>
</feature>
<dbReference type="RefSeq" id="XP_020104117.1">
    <property type="nucleotide sequence ID" value="XM_020248528.1"/>
</dbReference>
<organism evidence="2 3">
    <name type="scientific">Ananas comosus</name>
    <name type="common">Pineapple</name>
    <name type="synonym">Ananas ananas</name>
    <dbReference type="NCBI Taxonomy" id="4615"/>
    <lineage>
        <taxon>Eukaryota</taxon>
        <taxon>Viridiplantae</taxon>
        <taxon>Streptophyta</taxon>
        <taxon>Embryophyta</taxon>
        <taxon>Tracheophyta</taxon>
        <taxon>Spermatophyta</taxon>
        <taxon>Magnoliopsida</taxon>
        <taxon>Liliopsida</taxon>
        <taxon>Poales</taxon>
        <taxon>Bromeliaceae</taxon>
        <taxon>Bromelioideae</taxon>
        <taxon>Ananas</taxon>
    </lineage>
</organism>
<feature type="region of interest" description="Disordered" evidence="1">
    <location>
        <begin position="80"/>
        <end position="114"/>
    </location>
</feature>
<reference evidence="3" key="2">
    <citation type="submission" date="2025-08" db="UniProtKB">
        <authorList>
            <consortium name="RefSeq"/>
        </authorList>
    </citation>
    <scope>IDENTIFICATION</scope>
    <source>
        <tissue evidence="3">Leaf</tissue>
    </source>
</reference>
<dbReference type="PANTHER" id="PTHR36410:SF1">
    <property type="entry name" value="EXPRESSED PROTEIN"/>
    <property type="match status" value="1"/>
</dbReference>
<proteinExistence type="predicted"/>